<keyword evidence="1" id="KW-0732">Signal</keyword>
<dbReference type="VEuPathDB" id="CryptoDB:Cvel_23159"/>
<feature type="chain" id="PRO_5005508424" evidence="1">
    <location>
        <begin position="29"/>
        <end position="511"/>
    </location>
</feature>
<reference evidence="2" key="1">
    <citation type="submission" date="2014-11" db="EMBL/GenBank/DDBJ databases">
        <title>Molecular phylogeny of cliff fern family Woodsiaceae with morphological implications.</title>
        <authorList>
            <person name="Shao Y.-Z."/>
            <person name="Wei R."/>
            <person name="Zhang X.-C."/>
        </authorList>
    </citation>
    <scope>NUCLEOTIDE SEQUENCE</scope>
</reference>
<evidence type="ECO:0000256" key="1">
    <source>
        <dbReference type="SAM" id="SignalP"/>
    </source>
</evidence>
<feature type="signal peptide" evidence="1">
    <location>
        <begin position="1"/>
        <end position="28"/>
    </location>
</feature>
<dbReference type="EMBL" id="CDMZ01001498">
    <property type="protein sequence ID" value="CUC09735.1"/>
    <property type="molecule type" value="Genomic_DNA"/>
</dbReference>
<protein>
    <submittedName>
        <fullName evidence="2">Uncharacterized protein</fullName>
    </submittedName>
</protein>
<gene>
    <name evidence="2" type="ORF">Cvel_23159.t2.CR1</name>
</gene>
<proteinExistence type="predicted"/>
<organism evidence="2">
    <name type="scientific">Chromera velia CCMP2878</name>
    <dbReference type="NCBI Taxonomy" id="1169474"/>
    <lineage>
        <taxon>Eukaryota</taxon>
        <taxon>Sar</taxon>
        <taxon>Alveolata</taxon>
        <taxon>Colpodellida</taxon>
        <taxon>Chromeraceae</taxon>
        <taxon>Chromera</taxon>
    </lineage>
</organism>
<dbReference type="AlphaFoldDB" id="A0A0K6S7U8"/>
<evidence type="ECO:0000313" key="2">
    <source>
        <dbReference type="EMBL" id="CUC09735.1"/>
    </source>
</evidence>
<name>A0A0K6S7U8_9ALVE</name>
<sequence length="511" mass="55843">MRTTSKVKATLSLAPLLWTLALFPETPCAVSVSSGNSRHRDLKNPGVRSGAALFKGGGWGSQKLSKWKASAPLLFMDIGPPPVSCVGGSRRSKAPGRVRETGRFSSADVGGLTRRWVVPPEAVESVRTSAEVLQEQSVAGGTDQWAEFVSDLQGKIAINLGTVAVNIVLNELRRRYLNPILFKAASKVGQQLKPRLTVESWLKLAACVVLDAVGDVSEIFAFVGEATDILWAPAEFFLLKKLFGSNLVAGIGFLKEILPFTDIIPMFTISWLLQEVWPSTPLAERLGLGLRREVGEGELVEETEFLSSQNGTVTGLERLRVRGGQGEGERVQQQGRGPVVVEELLLNSQKGEMEGEKETPAALAKARERGSLRLEELKRDVSAEAWGLLAVCVFLDLIGEASSVLPFGEASDIVWAPVQGLLLRYMFQSDAVAFIGFVEELLPSTDAMPTFTLAWCLREFWPDTPINKVLKVKGRNVFFSSSNTETDEKSVNNTPFEEEGLLKFPKNEDVK</sequence>
<accession>A0A0K6S7U8</accession>